<proteinExistence type="predicted"/>
<sequence length="220" mass="25046">MFGWFKEEKRRTTKKSIEKNETAATPPQFYKIVPLTPFGYKTTWLAVESASSIEVAEAIMALGYRDFQVTESWNGWVFVQNILDSIVDFSKVTAINDAAEDAAAYWALLRDSNCTDEKKLTVLKKLSENFASICFFVNHRVSDCYAWGKCEDGEVVRAFEYIEGYGVVIDLGVPTEEENDLDIYYSEYNLQNENNEEDIDSPNENDVIEIAEAWSCLPSS</sequence>
<protein>
    <recommendedName>
        <fullName evidence="3">DUF1642 domain-containing protein</fullName>
    </recommendedName>
</protein>
<evidence type="ECO:0008006" key="3">
    <source>
        <dbReference type="Google" id="ProtNLM"/>
    </source>
</evidence>
<comment type="caution">
    <text evidence="1">The sequence shown here is derived from an EMBL/GenBank/DDBJ whole genome shotgun (WGS) entry which is preliminary data.</text>
</comment>
<evidence type="ECO:0000313" key="1">
    <source>
        <dbReference type="EMBL" id="MBP1045127.1"/>
    </source>
</evidence>
<accession>A0ABS4CGP0</accession>
<gene>
    <name evidence="1" type="ORF">I6N96_02470</name>
</gene>
<name>A0ABS4CGP0_9ENTE</name>
<dbReference type="EMBL" id="JAEDXU010000001">
    <property type="protein sequence ID" value="MBP1045127.1"/>
    <property type="molecule type" value="Genomic_DNA"/>
</dbReference>
<dbReference type="Proteomes" id="UP000673375">
    <property type="component" value="Unassembled WGS sequence"/>
</dbReference>
<keyword evidence="2" id="KW-1185">Reference proteome</keyword>
<dbReference type="RefSeq" id="WP_209555913.1">
    <property type="nucleotide sequence ID" value="NZ_JAEDXU010000001.1"/>
</dbReference>
<evidence type="ECO:0000313" key="2">
    <source>
        <dbReference type="Proteomes" id="UP000673375"/>
    </source>
</evidence>
<organism evidence="1 2">
    <name type="scientific">Enterococcus larvae</name>
    <dbReference type="NCBI Taxonomy" id="2794352"/>
    <lineage>
        <taxon>Bacteria</taxon>
        <taxon>Bacillati</taxon>
        <taxon>Bacillota</taxon>
        <taxon>Bacilli</taxon>
        <taxon>Lactobacillales</taxon>
        <taxon>Enterococcaceae</taxon>
        <taxon>Enterococcus</taxon>
    </lineage>
</organism>
<reference evidence="1 2" key="1">
    <citation type="submission" date="2020-12" db="EMBL/GenBank/DDBJ databases">
        <title>Vagococcus allomyrinae sp. nov. and Enterococcus lavae sp. nov., isolated from the larvae of Allomyrina dichotoma.</title>
        <authorList>
            <person name="Lee S.D."/>
        </authorList>
    </citation>
    <scope>NUCLEOTIDE SEQUENCE [LARGE SCALE GENOMIC DNA]</scope>
    <source>
        <strain evidence="1 2">BWM-S5</strain>
    </source>
</reference>